<feature type="transmembrane region" description="Helical" evidence="10">
    <location>
        <begin position="212"/>
        <end position="241"/>
    </location>
</feature>
<evidence type="ECO:0000256" key="10">
    <source>
        <dbReference type="RuleBase" id="RU363075"/>
    </source>
</evidence>
<keyword evidence="4 10" id="KW-0328">Glycosyltransferase</keyword>
<dbReference type="AlphaFoldDB" id="X6MLF3"/>
<dbReference type="OMA" id="PRDMHAK"/>
<evidence type="ECO:0000256" key="3">
    <source>
        <dbReference type="ARBA" id="ARBA00007063"/>
    </source>
</evidence>
<gene>
    <name evidence="12" type="ORF">RFI_23086</name>
</gene>
<keyword evidence="7 10" id="KW-0256">Endoplasmic reticulum</keyword>
<evidence type="ECO:0000256" key="2">
    <source>
        <dbReference type="ARBA" id="ARBA00004922"/>
    </source>
</evidence>
<evidence type="ECO:0000313" key="12">
    <source>
        <dbReference type="EMBL" id="ETO14282.1"/>
    </source>
</evidence>
<evidence type="ECO:0000313" key="13">
    <source>
        <dbReference type="Proteomes" id="UP000023152"/>
    </source>
</evidence>
<protein>
    <recommendedName>
        <fullName evidence="10">Mannosyltransferase</fullName>
        <ecNumber evidence="10">2.4.1.-</ecNumber>
    </recommendedName>
</protein>
<feature type="transmembrane region" description="Helical" evidence="10">
    <location>
        <begin position="430"/>
        <end position="448"/>
    </location>
</feature>
<evidence type="ECO:0000256" key="11">
    <source>
        <dbReference type="SAM" id="MobiDB-lite"/>
    </source>
</evidence>
<feature type="transmembrane region" description="Helical" evidence="10">
    <location>
        <begin position="247"/>
        <end position="268"/>
    </location>
</feature>
<keyword evidence="5" id="KW-0808">Transferase</keyword>
<dbReference type="GO" id="GO:0005789">
    <property type="term" value="C:endoplasmic reticulum membrane"/>
    <property type="evidence" value="ECO:0007669"/>
    <property type="project" value="UniProtKB-SubCell"/>
</dbReference>
<dbReference type="Proteomes" id="UP000023152">
    <property type="component" value="Unassembled WGS sequence"/>
</dbReference>
<keyword evidence="8 10" id="KW-1133">Transmembrane helix</keyword>
<dbReference type="EC" id="2.4.1.-" evidence="10"/>
<proteinExistence type="inferred from homology"/>
<name>X6MLF3_RETFI</name>
<feature type="transmembrane region" description="Helical" evidence="10">
    <location>
        <begin position="318"/>
        <end position="343"/>
    </location>
</feature>
<comment type="pathway">
    <text evidence="2">Protein modification; protein glycosylation.</text>
</comment>
<feature type="region of interest" description="Disordered" evidence="11">
    <location>
        <begin position="1"/>
        <end position="52"/>
    </location>
</feature>
<comment type="subcellular location">
    <subcellularLocation>
        <location evidence="1 10">Endoplasmic reticulum membrane</location>
        <topology evidence="1 10">Multi-pass membrane protein</topology>
    </subcellularLocation>
</comment>
<feature type="compositionally biased region" description="Basic residues" evidence="11">
    <location>
        <begin position="10"/>
        <end position="20"/>
    </location>
</feature>
<dbReference type="EMBL" id="ASPP01020121">
    <property type="protein sequence ID" value="ETO14282.1"/>
    <property type="molecule type" value="Genomic_DNA"/>
</dbReference>
<dbReference type="PANTHER" id="PTHR22760">
    <property type="entry name" value="GLYCOSYLTRANSFERASE"/>
    <property type="match status" value="1"/>
</dbReference>
<evidence type="ECO:0000256" key="7">
    <source>
        <dbReference type="ARBA" id="ARBA00022824"/>
    </source>
</evidence>
<keyword evidence="6 10" id="KW-0812">Transmembrane</keyword>
<comment type="caution">
    <text evidence="12">The sequence shown here is derived from an EMBL/GenBank/DDBJ whole genome shotgun (WGS) entry which is preliminary data.</text>
</comment>
<evidence type="ECO:0000256" key="6">
    <source>
        <dbReference type="ARBA" id="ARBA00022692"/>
    </source>
</evidence>
<dbReference type="OrthoDB" id="497541at2759"/>
<feature type="transmembrane region" description="Helical" evidence="10">
    <location>
        <begin position="172"/>
        <end position="191"/>
    </location>
</feature>
<evidence type="ECO:0000256" key="8">
    <source>
        <dbReference type="ARBA" id="ARBA00022989"/>
    </source>
</evidence>
<accession>X6MLF3</accession>
<sequence length="620" mass="71366">MKDETTQRSVSKKKKKKRKSPVNAHRLVKMPSKSSKTSKLSKISKEISGPKESSPITFGLLLVTLSIRLLSALYNPISDCDETFNYWEPTSYLVQGVGFQTWEYSPKFALRSYAYLLPQKWVGDVLLQQVGMKDTVKIFYVMRVCLCLQYFASEALLMRSVHKWFGNTTAKYTWFFMTFSSGMFNSCSAYLPQQFTTSCVMLSLALLMRNRVAASLAAFATACILGWPFACVLGVCLALELLRREGIVWFVTRSVAIGATLCGLCMLVDKVYFGKWMIAPLNIIAYNLHFAGGDKGQNLYGVEPWYYYVLNLTSNFNLVYYLMLLCPVVTPMIPRLLIQVYRYCLDTCRKMKTESLPPWSDRNVHYCMLLIVAPCWLWYLLFTLQPHKEERFLFVIYPLICICAALVVTHHSAHAVAPRFLVTCLLRIRVQYFLCAVFLILSACRSFGQVHYYRAPLQVWSRINPILAQLPVSSLDSSHNDTPLVCVGKEWYRFPTSFFVRDANVQFLNTSFGGQLPAHFYNSTDFFPTKFPFNDQNARESDGRYVPYTSCNVIVDLWEQNDTAEGYDPLLFRVVDSYPFLHRSRVKFPSRAFYFPWLSDVILKQLVWAEYVILVPKNTV</sequence>
<feature type="transmembrane region" description="Helical" evidence="10">
    <location>
        <begin position="392"/>
        <end position="410"/>
    </location>
</feature>
<dbReference type="GO" id="GO:0000026">
    <property type="term" value="F:alpha-1,2-mannosyltransferase activity"/>
    <property type="evidence" value="ECO:0007669"/>
    <property type="project" value="TreeGrafter"/>
</dbReference>
<evidence type="ECO:0000256" key="9">
    <source>
        <dbReference type="ARBA" id="ARBA00023136"/>
    </source>
</evidence>
<dbReference type="Pfam" id="PF03901">
    <property type="entry name" value="Glyco_transf_22"/>
    <property type="match status" value="1"/>
</dbReference>
<dbReference type="PANTHER" id="PTHR22760:SF2">
    <property type="entry name" value="ALPHA-1,2-MANNOSYLTRANSFERASE ALG9"/>
    <property type="match status" value="1"/>
</dbReference>
<evidence type="ECO:0000256" key="5">
    <source>
        <dbReference type="ARBA" id="ARBA00022679"/>
    </source>
</evidence>
<dbReference type="InterPro" id="IPR005599">
    <property type="entry name" value="GPI_mannosylTrfase"/>
</dbReference>
<comment type="similarity">
    <text evidence="3 10">Belongs to the glycosyltransferase 22 family.</text>
</comment>
<feature type="compositionally biased region" description="Low complexity" evidence="11">
    <location>
        <begin position="29"/>
        <end position="41"/>
    </location>
</feature>
<organism evidence="12 13">
    <name type="scientific">Reticulomyxa filosa</name>
    <dbReference type="NCBI Taxonomy" id="46433"/>
    <lineage>
        <taxon>Eukaryota</taxon>
        <taxon>Sar</taxon>
        <taxon>Rhizaria</taxon>
        <taxon>Retaria</taxon>
        <taxon>Foraminifera</taxon>
        <taxon>Monothalamids</taxon>
        <taxon>Reticulomyxidae</taxon>
        <taxon>Reticulomyxa</taxon>
    </lineage>
</organism>
<evidence type="ECO:0000256" key="4">
    <source>
        <dbReference type="ARBA" id="ARBA00022676"/>
    </source>
</evidence>
<reference evidence="12 13" key="1">
    <citation type="journal article" date="2013" name="Curr. Biol.">
        <title>The Genome of the Foraminiferan Reticulomyxa filosa.</title>
        <authorList>
            <person name="Glockner G."/>
            <person name="Hulsmann N."/>
            <person name="Schleicher M."/>
            <person name="Noegel A.A."/>
            <person name="Eichinger L."/>
            <person name="Gallinger C."/>
            <person name="Pawlowski J."/>
            <person name="Sierra R."/>
            <person name="Euteneuer U."/>
            <person name="Pillet L."/>
            <person name="Moustafa A."/>
            <person name="Platzer M."/>
            <person name="Groth M."/>
            <person name="Szafranski K."/>
            <person name="Schliwa M."/>
        </authorList>
    </citation>
    <scope>NUCLEOTIDE SEQUENCE [LARGE SCALE GENOMIC DNA]</scope>
</reference>
<feature type="transmembrane region" description="Helical" evidence="10">
    <location>
        <begin position="363"/>
        <end position="380"/>
    </location>
</feature>
<keyword evidence="13" id="KW-1185">Reference proteome</keyword>
<evidence type="ECO:0000256" key="1">
    <source>
        <dbReference type="ARBA" id="ARBA00004477"/>
    </source>
</evidence>
<dbReference type="UniPathway" id="UPA00378"/>
<dbReference type="GO" id="GO:0006487">
    <property type="term" value="P:protein N-linked glycosylation"/>
    <property type="evidence" value="ECO:0007669"/>
    <property type="project" value="TreeGrafter"/>
</dbReference>
<keyword evidence="9 10" id="KW-0472">Membrane</keyword>